<sequence length="144" mass="15543">MSILTPSKIAAALIPAAMLFATPALAADSIHGNWITQDRDAVVKISKCGATVCGRIHKYLVTPPNGVGQKDINNPDKKLRNRTLLGTAILTGFTPDGDIWRGKVYDPKTGKTYRSEVSLNSANSLKMKGCVAFLCQGQNWTRAK</sequence>
<protein>
    <submittedName>
        <fullName evidence="3">DUF2147 domain-containing protein</fullName>
    </submittedName>
</protein>
<accession>A0ABX2N3E4</accession>
<proteinExistence type="predicted"/>
<reference evidence="3 4" key="1">
    <citation type="submission" date="2020-06" db="EMBL/GenBank/DDBJ databases">
        <authorList>
            <person name="Kim S.-J."/>
            <person name="Park S.-J."/>
        </authorList>
    </citation>
    <scope>NUCLEOTIDE SEQUENCE [LARGE SCALE GENOMIC DNA]</scope>
    <source>
        <strain evidence="3 4">SW-151</strain>
    </source>
</reference>
<dbReference type="EMBL" id="JABWMH010000003">
    <property type="protein sequence ID" value="NVD28231.1"/>
    <property type="molecule type" value="Genomic_DNA"/>
</dbReference>
<organism evidence="3 4">
    <name type="scientific">Parasphingorhabdus flavimaris</name>
    <dbReference type="NCBI Taxonomy" id="266812"/>
    <lineage>
        <taxon>Bacteria</taxon>
        <taxon>Pseudomonadati</taxon>
        <taxon>Pseudomonadota</taxon>
        <taxon>Alphaproteobacteria</taxon>
        <taxon>Sphingomonadales</taxon>
        <taxon>Sphingomonadaceae</taxon>
        <taxon>Parasphingorhabdus</taxon>
    </lineage>
</organism>
<feature type="signal peptide" evidence="1">
    <location>
        <begin position="1"/>
        <end position="26"/>
    </location>
</feature>
<feature type="domain" description="DUF2147" evidence="2">
    <location>
        <begin position="32"/>
        <end position="142"/>
    </location>
</feature>
<feature type="chain" id="PRO_5046836579" evidence="1">
    <location>
        <begin position="27"/>
        <end position="144"/>
    </location>
</feature>
<dbReference type="InterPro" id="IPR019223">
    <property type="entry name" value="DUF2147"/>
</dbReference>
<dbReference type="RefSeq" id="WP_176279756.1">
    <property type="nucleotide sequence ID" value="NZ_JABWMH010000003.1"/>
</dbReference>
<gene>
    <name evidence="3" type="ORF">HUO14_09980</name>
</gene>
<evidence type="ECO:0000313" key="4">
    <source>
        <dbReference type="Proteomes" id="UP000652427"/>
    </source>
</evidence>
<evidence type="ECO:0000313" key="3">
    <source>
        <dbReference type="EMBL" id="NVD28231.1"/>
    </source>
</evidence>
<dbReference type="Proteomes" id="UP000652427">
    <property type="component" value="Unassembled WGS sequence"/>
</dbReference>
<dbReference type="PANTHER" id="PTHR36919:SF2">
    <property type="entry name" value="BLL6627 PROTEIN"/>
    <property type="match status" value="1"/>
</dbReference>
<comment type="caution">
    <text evidence="3">The sequence shown here is derived from an EMBL/GenBank/DDBJ whole genome shotgun (WGS) entry which is preliminary data.</text>
</comment>
<keyword evidence="1" id="KW-0732">Signal</keyword>
<dbReference type="Gene3D" id="2.40.128.520">
    <property type="match status" value="1"/>
</dbReference>
<dbReference type="PANTHER" id="PTHR36919">
    <property type="entry name" value="BLR1215 PROTEIN"/>
    <property type="match status" value="1"/>
</dbReference>
<name>A0ABX2N3E4_9SPHN</name>
<dbReference type="Pfam" id="PF09917">
    <property type="entry name" value="DUF2147"/>
    <property type="match status" value="1"/>
</dbReference>
<evidence type="ECO:0000259" key="2">
    <source>
        <dbReference type="Pfam" id="PF09917"/>
    </source>
</evidence>
<evidence type="ECO:0000256" key="1">
    <source>
        <dbReference type="SAM" id="SignalP"/>
    </source>
</evidence>
<keyword evidence="4" id="KW-1185">Reference proteome</keyword>